<name>A0A9P4VWN9_9PEZI</name>
<feature type="compositionally biased region" description="Basic residues" evidence="1">
    <location>
        <begin position="115"/>
        <end position="126"/>
    </location>
</feature>
<protein>
    <submittedName>
        <fullName evidence="2">Uncharacterized protein</fullName>
    </submittedName>
</protein>
<comment type="caution">
    <text evidence="2">The sequence shown here is derived from an EMBL/GenBank/DDBJ whole genome shotgun (WGS) entry which is preliminary data.</text>
</comment>
<dbReference type="InterPro" id="IPR022793">
    <property type="entry name" value="Rrn10"/>
</dbReference>
<proteinExistence type="predicted"/>
<feature type="compositionally biased region" description="Polar residues" evidence="1">
    <location>
        <begin position="171"/>
        <end position="180"/>
    </location>
</feature>
<feature type="compositionally biased region" description="Basic and acidic residues" evidence="1">
    <location>
        <begin position="77"/>
        <end position="95"/>
    </location>
</feature>
<evidence type="ECO:0000313" key="2">
    <source>
        <dbReference type="EMBL" id="KAF2842909.1"/>
    </source>
</evidence>
<sequence length="454" mass="51470">MRNRDRRKGTRKRIKSRLRWPTALNIRPSSIDLIKERTEYRERISRKKRRERQRLRLKEKNIGTQIAREDSDDTQDSSERGPNDAVRNAKREEIKRKKTNDAMAPKYENTTGRNGSRKKFTGKRVGKINPPLSKFAKSILDRVRSEAANKTVKSSTSEGGYLRNDGDKSQAGESAQQNVHPRQVKGQMELPTRTRTAKPFGVKKSKLIKSQLDQSKARRQDRTKSSGHEVDEPISRHPVAGHDKLRKEKSTLYDAVAGRMCVNGYIRPKGTLSDFQDGPETSQVPIPADEVLFRRNGAPVRYQENDKYFAHSKLGHDQELPSSDLLKALHVYVSDFNTASTYTYSQRRRSIHFNSLDETALLAMGILLEEAAKEALGETGHLAFVEGENKDTFGCSLVDPNVRVYGSRSVVFKGRPKALAKYSGSIVDPKSIESRKRAWISASGKSHNIRRKVD</sequence>
<dbReference type="EMBL" id="MU006089">
    <property type="protein sequence ID" value="KAF2842909.1"/>
    <property type="molecule type" value="Genomic_DNA"/>
</dbReference>
<feature type="compositionally biased region" description="Basic and acidic residues" evidence="1">
    <location>
        <begin position="215"/>
        <end position="244"/>
    </location>
</feature>
<dbReference type="PANTHER" id="PTHR28054">
    <property type="entry name" value="RNA POLYMERASE I-SPECIFIC TRANSCRIPTION INITIATION FACTOR RRN10"/>
    <property type="match status" value="1"/>
</dbReference>
<reference evidence="2" key="1">
    <citation type="journal article" date="2020" name="Stud. Mycol.">
        <title>101 Dothideomycetes genomes: a test case for predicting lifestyles and emergence of pathogens.</title>
        <authorList>
            <person name="Haridas S."/>
            <person name="Albert R."/>
            <person name="Binder M."/>
            <person name="Bloem J."/>
            <person name="Labutti K."/>
            <person name="Salamov A."/>
            <person name="Andreopoulos B."/>
            <person name="Baker S."/>
            <person name="Barry K."/>
            <person name="Bills G."/>
            <person name="Bluhm B."/>
            <person name="Cannon C."/>
            <person name="Castanera R."/>
            <person name="Culley D."/>
            <person name="Daum C."/>
            <person name="Ezra D."/>
            <person name="Gonzalez J."/>
            <person name="Henrissat B."/>
            <person name="Kuo A."/>
            <person name="Liang C."/>
            <person name="Lipzen A."/>
            <person name="Lutzoni F."/>
            <person name="Magnuson J."/>
            <person name="Mondo S."/>
            <person name="Nolan M."/>
            <person name="Ohm R."/>
            <person name="Pangilinan J."/>
            <person name="Park H.-J."/>
            <person name="Ramirez L."/>
            <person name="Alfaro M."/>
            <person name="Sun H."/>
            <person name="Tritt A."/>
            <person name="Yoshinaga Y."/>
            <person name="Zwiers L.-H."/>
            <person name="Turgeon B."/>
            <person name="Goodwin S."/>
            <person name="Spatafora J."/>
            <person name="Crous P."/>
            <person name="Grigoriev I."/>
        </authorList>
    </citation>
    <scope>NUCLEOTIDE SEQUENCE</scope>
    <source>
        <strain evidence="2">CBS 101060</strain>
    </source>
</reference>
<gene>
    <name evidence="2" type="ORF">M501DRAFT_965761</name>
</gene>
<dbReference type="AlphaFoldDB" id="A0A9P4VWN9"/>
<accession>A0A9P4VWN9</accession>
<dbReference type="GO" id="GO:0006360">
    <property type="term" value="P:transcription by RNA polymerase I"/>
    <property type="evidence" value="ECO:0007669"/>
    <property type="project" value="InterPro"/>
</dbReference>
<evidence type="ECO:0000313" key="3">
    <source>
        <dbReference type="Proteomes" id="UP000799429"/>
    </source>
</evidence>
<dbReference type="OrthoDB" id="2565191at2759"/>
<dbReference type="PANTHER" id="PTHR28054:SF1">
    <property type="entry name" value="RNA POLYMERASE I-SPECIFIC TRANSCRIPTION INITIATION FACTOR RRN10"/>
    <property type="match status" value="1"/>
</dbReference>
<keyword evidence="3" id="KW-1185">Reference proteome</keyword>
<evidence type="ECO:0000256" key="1">
    <source>
        <dbReference type="SAM" id="MobiDB-lite"/>
    </source>
</evidence>
<dbReference type="Proteomes" id="UP000799429">
    <property type="component" value="Unassembled WGS sequence"/>
</dbReference>
<organism evidence="2 3">
    <name type="scientific">Patellaria atrata CBS 101060</name>
    <dbReference type="NCBI Taxonomy" id="1346257"/>
    <lineage>
        <taxon>Eukaryota</taxon>
        <taxon>Fungi</taxon>
        <taxon>Dikarya</taxon>
        <taxon>Ascomycota</taxon>
        <taxon>Pezizomycotina</taxon>
        <taxon>Dothideomycetes</taxon>
        <taxon>Dothideomycetes incertae sedis</taxon>
        <taxon>Patellariales</taxon>
        <taxon>Patellariaceae</taxon>
        <taxon>Patellaria</taxon>
    </lineage>
</organism>
<feature type="region of interest" description="Disordered" evidence="1">
    <location>
        <begin position="145"/>
        <end position="244"/>
    </location>
</feature>
<feature type="region of interest" description="Disordered" evidence="1">
    <location>
        <begin position="45"/>
        <end position="129"/>
    </location>
</feature>